<dbReference type="EMBL" id="KB870805">
    <property type="protein sequence ID" value="EOA39400.1"/>
    <property type="molecule type" value="Genomic_DNA"/>
</dbReference>
<organism evidence="3 4">
    <name type="scientific">Capsella rubella</name>
    <dbReference type="NCBI Taxonomy" id="81985"/>
    <lineage>
        <taxon>Eukaryota</taxon>
        <taxon>Viridiplantae</taxon>
        <taxon>Streptophyta</taxon>
        <taxon>Embryophyta</taxon>
        <taxon>Tracheophyta</taxon>
        <taxon>Spermatophyta</taxon>
        <taxon>Magnoliopsida</taxon>
        <taxon>eudicotyledons</taxon>
        <taxon>Gunneridae</taxon>
        <taxon>Pentapetalae</taxon>
        <taxon>rosids</taxon>
        <taxon>malvids</taxon>
        <taxon>Brassicales</taxon>
        <taxon>Brassicaceae</taxon>
        <taxon>Camelineae</taxon>
        <taxon>Capsella</taxon>
    </lineage>
</organism>
<evidence type="ECO:0000256" key="1">
    <source>
        <dbReference type="SAM" id="Phobius"/>
    </source>
</evidence>
<evidence type="ECO:0000256" key="2">
    <source>
        <dbReference type="SAM" id="SignalP"/>
    </source>
</evidence>
<dbReference type="STRING" id="81985.R0ILF4"/>
<sequence length="133" mass="14301">MVSFRIVLLIFLFALIAIVGSTVGEQGCGSSPSREDLYDEQTRQNLDNGDKFNRITLDCGVTGEGSVGTNGFATIIDLSVGLFFVICVAIGIWIFFVRRQKAINAALAKPYPGEEMGYGMDVKTKPVAMSAPA</sequence>
<dbReference type="AlphaFoldDB" id="R0ILF4"/>
<keyword evidence="4" id="KW-1185">Reference proteome</keyword>
<feature type="chain" id="PRO_5004343188" evidence="2">
    <location>
        <begin position="25"/>
        <end position="133"/>
    </location>
</feature>
<keyword evidence="1" id="KW-1133">Transmembrane helix</keyword>
<gene>
    <name evidence="3" type="ORF">CARUB_v10012490mg</name>
</gene>
<dbReference type="Proteomes" id="UP000029121">
    <property type="component" value="Unassembled WGS sequence"/>
</dbReference>
<feature type="signal peptide" evidence="2">
    <location>
        <begin position="1"/>
        <end position="24"/>
    </location>
</feature>
<name>R0ILF4_9BRAS</name>
<keyword evidence="1" id="KW-0472">Membrane</keyword>
<feature type="transmembrane region" description="Helical" evidence="1">
    <location>
        <begin position="72"/>
        <end position="96"/>
    </location>
</feature>
<dbReference type="OrthoDB" id="1089654at2759"/>
<evidence type="ECO:0000313" key="3">
    <source>
        <dbReference type="EMBL" id="EOA39400.1"/>
    </source>
</evidence>
<keyword evidence="1" id="KW-0812">Transmembrane</keyword>
<reference evidence="4" key="1">
    <citation type="journal article" date="2013" name="Nat. Genet.">
        <title>The Capsella rubella genome and the genomic consequences of rapid mating system evolution.</title>
        <authorList>
            <person name="Slotte T."/>
            <person name="Hazzouri K.M."/>
            <person name="Agren J.A."/>
            <person name="Koenig D."/>
            <person name="Maumus F."/>
            <person name="Guo Y.L."/>
            <person name="Steige K."/>
            <person name="Platts A.E."/>
            <person name="Escobar J.S."/>
            <person name="Newman L.K."/>
            <person name="Wang W."/>
            <person name="Mandakova T."/>
            <person name="Vello E."/>
            <person name="Smith L.M."/>
            <person name="Henz S.R."/>
            <person name="Steffen J."/>
            <person name="Takuno S."/>
            <person name="Brandvain Y."/>
            <person name="Coop G."/>
            <person name="Andolfatto P."/>
            <person name="Hu T.T."/>
            <person name="Blanchette M."/>
            <person name="Clark R.M."/>
            <person name="Quesneville H."/>
            <person name="Nordborg M."/>
            <person name="Gaut B.S."/>
            <person name="Lysak M.A."/>
            <person name="Jenkins J."/>
            <person name="Grimwood J."/>
            <person name="Chapman J."/>
            <person name="Prochnik S."/>
            <person name="Shu S."/>
            <person name="Rokhsar D."/>
            <person name="Schmutz J."/>
            <person name="Weigel D."/>
            <person name="Wright S.I."/>
        </authorList>
    </citation>
    <scope>NUCLEOTIDE SEQUENCE [LARGE SCALE GENOMIC DNA]</scope>
    <source>
        <strain evidence="4">cv. Monte Gargano</strain>
    </source>
</reference>
<proteinExistence type="predicted"/>
<evidence type="ECO:0000313" key="4">
    <source>
        <dbReference type="Proteomes" id="UP000029121"/>
    </source>
</evidence>
<dbReference type="KEGG" id="crb:17896850"/>
<keyword evidence="2" id="KW-0732">Signal</keyword>
<protein>
    <submittedName>
        <fullName evidence="3">Uncharacterized protein</fullName>
    </submittedName>
</protein>
<accession>R0ILF4</accession>